<feature type="compositionally biased region" description="Basic and acidic residues" evidence="1">
    <location>
        <begin position="123"/>
        <end position="134"/>
    </location>
</feature>
<evidence type="ECO:0000313" key="3">
    <source>
        <dbReference type="Proteomes" id="UP001219525"/>
    </source>
</evidence>
<reference evidence="2" key="1">
    <citation type="submission" date="2023-03" db="EMBL/GenBank/DDBJ databases">
        <title>Massive genome expansion in bonnet fungi (Mycena s.s.) driven by repeated elements and novel gene families across ecological guilds.</title>
        <authorList>
            <consortium name="Lawrence Berkeley National Laboratory"/>
            <person name="Harder C.B."/>
            <person name="Miyauchi S."/>
            <person name="Viragh M."/>
            <person name="Kuo A."/>
            <person name="Thoen E."/>
            <person name="Andreopoulos B."/>
            <person name="Lu D."/>
            <person name="Skrede I."/>
            <person name="Drula E."/>
            <person name="Henrissat B."/>
            <person name="Morin E."/>
            <person name="Kohler A."/>
            <person name="Barry K."/>
            <person name="LaButti K."/>
            <person name="Morin E."/>
            <person name="Salamov A."/>
            <person name="Lipzen A."/>
            <person name="Mereny Z."/>
            <person name="Hegedus B."/>
            <person name="Baldrian P."/>
            <person name="Stursova M."/>
            <person name="Weitz H."/>
            <person name="Taylor A."/>
            <person name="Grigoriev I.V."/>
            <person name="Nagy L.G."/>
            <person name="Martin F."/>
            <person name="Kauserud H."/>
        </authorList>
    </citation>
    <scope>NUCLEOTIDE SEQUENCE</scope>
    <source>
        <strain evidence="2">9144</strain>
    </source>
</reference>
<accession>A0AAD6VWY1</accession>
<dbReference type="AlphaFoldDB" id="A0AAD6VWY1"/>
<gene>
    <name evidence="2" type="ORF">GGX14DRAFT_694972</name>
</gene>
<keyword evidence="3" id="KW-1185">Reference proteome</keyword>
<evidence type="ECO:0000313" key="2">
    <source>
        <dbReference type="EMBL" id="KAJ7220666.1"/>
    </source>
</evidence>
<feature type="region of interest" description="Disordered" evidence="1">
    <location>
        <begin position="120"/>
        <end position="139"/>
    </location>
</feature>
<evidence type="ECO:0000256" key="1">
    <source>
        <dbReference type="SAM" id="MobiDB-lite"/>
    </source>
</evidence>
<comment type="caution">
    <text evidence="2">The sequence shown here is derived from an EMBL/GenBank/DDBJ whole genome shotgun (WGS) entry which is preliminary data.</text>
</comment>
<dbReference type="Proteomes" id="UP001219525">
    <property type="component" value="Unassembled WGS sequence"/>
</dbReference>
<sequence>MTPGLPHPLPSLPAPTHAVSRSACLRLALLLLQQRARPTLEWRAHATPRRRPVPVPCMLVRSGTPPDATQRFPSSRRRWRGCRRTATRLAGRLAVKGKHVQQGGRSLGACVTQWKQRWGGGTGRRERARTRSWERAQGGRQRRCTGEQRQWVVCGRQARVA</sequence>
<proteinExistence type="predicted"/>
<name>A0AAD6VWY1_9AGAR</name>
<organism evidence="2 3">
    <name type="scientific">Mycena pura</name>
    <dbReference type="NCBI Taxonomy" id="153505"/>
    <lineage>
        <taxon>Eukaryota</taxon>
        <taxon>Fungi</taxon>
        <taxon>Dikarya</taxon>
        <taxon>Basidiomycota</taxon>
        <taxon>Agaricomycotina</taxon>
        <taxon>Agaricomycetes</taxon>
        <taxon>Agaricomycetidae</taxon>
        <taxon>Agaricales</taxon>
        <taxon>Marasmiineae</taxon>
        <taxon>Mycenaceae</taxon>
        <taxon>Mycena</taxon>
    </lineage>
</organism>
<protein>
    <submittedName>
        <fullName evidence="2">Uncharacterized protein</fullName>
    </submittedName>
</protein>
<dbReference type="EMBL" id="JARJCW010000009">
    <property type="protein sequence ID" value="KAJ7220666.1"/>
    <property type="molecule type" value="Genomic_DNA"/>
</dbReference>